<dbReference type="Pfam" id="PF01554">
    <property type="entry name" value="MatE"/>
    <property type="match status" value="1"/>
</dbReference>
<proteinExistence type="inferred from homology"/>
<feature type="transmembrane region" description="Helical" evidence="2">
    <location>
        <begin position="84"/>
        <end position="109"/>
    </location>
</feature>
<gene>
    <name evidence="3" type="ORF">POM88_044982</name>
</gene>
<keyword evidence="2" id="KW-0472">Membrane</keyword>
<accession>A0AAD8H688</accession>
<feature type="transmembrane region" description="Helical" evidence="2">
    <location>
        <begin position="177"/>
        <end position="201"/>
    </location>
</feature>
<organism evidence="3 4">
    <name type="scientific">Heracleum sosnowskyi</name>
    <dbReference type="NCBI Taxonomy" id="360622"/>
    <lineage>
        <taxon>Eukaryota</taxon>
        <taxon>Viridiplantae</taxon>
        <taxon>Streptophyta</taxon>
        <taxon>Embryophyta</taxon>
        <taxon>Tracheophyta</taxon>
        <taxon>Spermatophyta</taxon>
        <taxon>Magnoliopsida</taxon>
        <taxon>eudicotyledons</taxon>
        <taxon>Gunneridae</taxon>
        <taxon>Pentapetalae</taxon>
        <taxon>asterids</taxon>
        <taxon>campanulids</taxon>
        <taxon>Apiales</taxon>
        <taxon>Apiaceae</taxon>
        <taxon>Apioideae</taxon>
        <taxon>apioid superclade</taxon>
        <taxon>Tordylieae</taxon>
        <taxon>Tordyliinae</taxon>
        <taxon>Heracleum</taxon>
    </lineage>
</organism>
<evidence type="ECO:0000256" key="2">
    <source>
        <dbReference type="SAM" id="Phobius"/>
    </source>
</evidence>
<dbReference type="GO" id="GO:0015297">
    <property type="term" value="F:antiporter activity"/>
    <property type="evidence" value="ECO:0007669"/>
    <property type="project" value="InterPro"/>
</dbReference>
<sequence length="255" mass="28083">MQPWFGLSVIDIAQLPHGVLENIARVRGDNTTVVKEISVRGYDSDICKVVHAEILRVNDKKFFLENWYYRILIVMTGNLKNAKIAVDALSICMSINGWELMIALAFFAATGVSNELGACNGKGAKFATIVAVLTSTLIGLLFWLLIMIFHNELALIFTSSKQPILSGVAVGFGWQSYVAYINLGCYYLIGLPLGIAMGWIFNQGVMGIWAGMIFGGTFIQTLILALITIRCDWEKEVRHAAINSSHVIFSQVSLA</sequence>
<comment type="caution">
    <text evidence="3">The sequence shown here is derived from an EMBL/GenBank/DDBJ whole genome shotgun (WGS) entry which is preliminary data.</text>
</comment>
<dbReference type="GO" id="GO:0016020">
    <property type="term" value="C:membrane"/>
    <property type="evidence" value="ECO:0007669"/>
    <property type="project" value="InterPro"/>
</dbReference>
<keyword evidence="2" id="KW-1133">Transmembrane helix</keyword>
<feature type="transmembrane region" description="Helical" evidence="2">
    <location>
        <begin position="129"/>
        <end position="157"/>
    </location>
</feature>
<dbReference type="Proteomes" id="UP001237642">
    <property type="component" value="Unassembled WGS sequence"/>
</dbReference>
<reference evidence="3" key="2">
    <citation type="submission" date="2023-05" db="EMBL/GenBank/DDBJ databases">
        <authorList>
            <person name="Schelkunov M.I."/>
        </authorList>
    </citation>
    <scope>NUCLEOTIDE SEQUENCE</scope>
    <source>
        <strain evidence="3">Hsosn_3</strain>
        <tissue evidence="3">Leaf</tissue>
    </source>
</reference>
<name>A0AAD8H688_9APIA</name>
<keyword evidence="4" id="KW-1185">Reference proteome</keyword>
<dbReference type="EMBL" id="JAUIZM010000010">
    <property type="protein sequence ID" value="KAK1360508.1"/>
    <property type="molecule type" value="Genomic_DNA"/>
</dbReference>
<evidence type="ECO:0000313" key="4">
    <source>
        <dbReference type="Proteomes" id="UP001237642"/>
    </source>
</evidence>
<keyword evidence="2" id="KW-0812">Transmembrane</keyword>
<dbReference type="AlphaFoldDB" id="A0AAD8H688"/>
<reference evidence="3" key="1">
    <citation type="submission" date="2023-02" db="EMBL/GenBank/DDBJ databases">
        <title>Genome of toxic invasive species Heracleum sosnowskyi carries increased number of genes despite the absence of recent whole-genome duplications.</title>
        <authorList>
            <person name="Schelkunov M."/>
            <person name="Shtratnikova V."/>
            <person name="Makarenko M."/>
            <person name="Klepikova A."/>
            <person name="Omelchenko D."/>
            <person name="Novikova G."/>
            <person name="Obukhova E."/>
            <person name="Bogdanov V."/>
            <person name="Penin A."/>
            <person name="Logacheva M."/>
        </authorList>
    </citation>
    <scope>NUCLEOTIDE SEQUENCE</scope>
    <source>
        <strain evidence="3">Hsosn_3</strain>
        <tissue evidence="3">Leaf</tissue>
    </source>
</reference>
<comment type="similarity">
    <text evidence="1">Belongs to the multi antimicrobial extrusion (MATE) (TC 2.A.66.1) family.</text>
</comment>
<dbReference type="InterPro" id="IPR002528">
    <property type="entry name" value="MATE_fam"/>
</dbReference>
<protein>
    <submittedName>
        <fullName evidence="3">Uncharacterized protein</fullName>
    </submittedName>
</protein>
<evidence type="ECO:0000256" key="1">
    <source>
        <dbReference type="ARBA" id="ARBA00010199"/>
    </source>
</evidence>
<evidence type="ECO:0000313" key="3">
    <source>
        <dbReference type="EMBL" id="KAK1360508.1"/>
    </source>
</evidence>
<dbReference type="GO" id="GO:0042910">
    <property type="term" value="F:xenobiotic transmembrane transporter activity"/>
    <property type="evidence" value="ECO:0007669"/>
    <property type="project" value="InterPro"/>
</dbReference>
<feature type="transmembrane region" description="Helical" evidence="2">
    <location>
        <begin position="207"/>
        <end position="229"/>
    </location>
</feature>
<dbReference type="PANTHER" id="PTHR11206">
    <property type="entry name" value="MULTIDRUG RESISTANCE PROTEIN"/>
    <property type="match status" value="1"/>
</dbReference>